<proteinExistence type="predicted"/>
<keyword evidence="1 2" id="KW-0732">Signal</keyword>
<sequence length="109" mass="11763">MGKSYISLFLIGCLLSPIVYAYGESSKLVGEKELIYYCVAQRNANLEALQGFINYACGIADCSPIQPGGACFVPNLITNHASYALDLIYVTKGFCNKDIGVITPNNPCN</sequence>
<feature type="chain" id="PRO_5013580648" evidence="2">
    <location>
        <begin position="22"/>
        <end position="109"/>
    </location>
</feature>
<keyword evidence="5" id="KW-1185">Reference proteome</keyword>
<dbReference type="EMBL" id="NKXS01003912">
    <property type="protein sequence ID" value="PIN08104.1"/>
    <property type="molecule type" value="Genomic_DNA"/>
</dbReference>
<keyword evidence="4" id="KW-0326">Glycosidase</keyword>
<dbReference type="Proteomes" id="UP000231279">
    <property type="component" value="Unassembled WGS sequence"/>
</dbReference>
<dbReference type="Pfam" id="PF07983">
    <property type="entry name" value="X8"/>
    <property type="match status" value="1"/>
</dbReference>
<accession>A0A2G9GS22</accession>
<keyword evidence="4" id="KW-0378">Hydrolase</keyword>
<protein>
    <submittedName>
        <fullName evidence="4">Glucan endo-1,3-beta-D-glucosidase</fullName>
        <ecNumber evidence="4">3.2.1.39</ecNumber>
    </submittedName>
</protein>
<evidence type="ECO:0000259" key="3">
    <source>
        <dbReference type="SMART" id="SM00768"/>
    </source>
</evidence>
<dbReference type="InterPro" id="IPR044788">
    <property type="entry name" value="X8_dom_prot"/>
</dbReference>
<dbReference type="SMART" id="SM00768">
    <property type="entry name" value="X8"/>
    <property type="match status" value="1"/>
</dbReference>
<comment type="caution">
    <text evidence="4">The sequence shown here is derived from an EMBL/GenBank/DDBJ whole genome shotgun (WGS) entry which is preliminary data.</text>
</comment>
<dbReference type="AlphaFoldDB" id="A0A2G9GS22"/>
<evidence type="ECO:0000256" key="1">
    <source>
        <dbReference type="ARBA" id="ARBA00022729"/>
    </source>
</evidence>
<dbReference type="OrthoDB" id="421038at2759"/>
<dbReference type="GO" id="GO:0009506">
    <property type="term" value="C:plasmodesma"/>
    <property type="evidence" value="ECO:0007669"/>
    <property type="project" value="UniProtKB-ARBA"/>
</dbReference>
<feature type="domain" description="X8" evidence="3">
    <location>
        <begin position="36"/>
        <end position="108"/>
    </location>
</feature>
<dbReference type="EC" id="3.2.1.39" evidence="4"/>
<dbReference type="PANTHER" id="PTHR31044:SF52">
    <property type="entry name" value="OS01G0631500 PROTEIN"/>
    <property type="match status" value="1"/>
</dbReference>
<dbReference type="InterPro" id="IPR012946">
    <property type="entry name" value="X8"/>
</dbReference>
<name>A0A2G9GS22_9LAMI</name>
<evidence type="ECO:0000256" key="2">
    <source>
        <dbReference type="SAM" id="SignalP"/>
    </source>
</evidence>
<evidence type="ECO:0000313" key="4">
    <source>
        <dbReference type="EMBL" id="PIN08104.1"/>
    </source>
</evidence>
<dbReference type="GO" id="GO:0042973">
    <property type="term" value="F:glucan endo-1,3-beta-D-glucosidase activity"/>
    <property type="evidence" value="ECO:0007669"/>
    <property type="project" value="UniProtKB-EC"/>
</dbReference>
<reference evidence="5" key="1">
    <citation type="journal article" date="2018" name="Gigascience">
        <title>Genome assembly of the Pink Ipe (Handroanthus impetiginosus, Bignoniaceae), a highly valued, ecologically keystone Neotropical timber forest tree.</title>
        <authorList>
            <person name="Silva-Junior O.B."/>
            <person name="Grattapaglia D."/>
            <person name="Novaes E."/>
            <person name="Collevatti R.G."/>
        </authorList>
    </citation>
    <scope>NUCLEOTIDE SEQUENCE [LARGE SCALE GENOMIC DNA]</scope>
    <source>
        <strain evidence="5">cv. UFG-1</strain>
    </source>
</reference>
<gene>
    <name evidence="4" type="ORF">CDL12_19328</name>
</gene>
<organism evidence="4 5">
    <name type="scientific">Handroanthus impetiginosus</name>
    <dbReference type="NCBI Taxonomy" id="429701"/>
    <lineage>
        <taxon>Eukaryota</taxon>
        <taxon>Viridiplantae</taxon>
        <taxon>Streptophyta</taxon>
        <taxon>Embryophyta</taxon>
        <taxon>Tracheophyta</taxon>
        <taxon>Spermatophyta</taxon>
        <taxon>Magnoliopsida</taxon>
        <taxon>eudicotyledons</taxon>
        <taxon>Gunneridae</taxon>
        <taxon>Pentapetalae</taxon>
        <taxon>asterids</taxon>
        <taxon>lamiids</taxon>
        <taxon>Lamiales</taxon>
        <taxon>Bignoniaceae</taxon>
        <taxon>Crescentiina</taxon>
        <taxon>Tabebuia alliance</taxon>
        <taxon>Handroanthus</taxon>
    </lineage>
</organism>
<feature type="signal peptide" evidence="2">
    <location>
        <begin position="1"/>
        <end position="21"/>
    </location>
</feature>
<evidence type="ECO:0000313" key="5">
    <source>
        <dbReference type="Proteomes" id="UP000231279"/>
    </source>
</evidence>
<dbReference type="PANTHER" id="PTHR31044">
    <property type="entry name" value="BETA-1,3 GLUCANASE"/>
    <property type="match status" value="1"/>
</dbReference>
<dbReference type="STRING" id="429701.A0A2G9GS22"/>